<comment type="caution">
    <text evidence="13">Was originally thought to be a dihydrodipicolinate reductase (DHDPR), catalyzing the conversion of dihydrodipicolinate to tetrahydrodipicolinate. However, it was shown in E.coli that the substrate of the enzymatic reaction is not dihydrodipicolinate (DHDP) but in fact (2S,4S)-4-hydroxy-2,3,4,5-tetrahydrodipicolinic acid (HTPA), the product released by the DapA-catalyzed reaction.</text>
</comment>
<comment type="subunit">
    <text evidence="13">Homotetramer.</text>
</comment>
<dbReference type="EC" id="1.17.1.8" evidence="10 13"/>
<evidence type="ECO:0000256" key="5">
    <source>
        <dbReference type="ARBA" id="ARBA00022915"/>
    </source>
</evidence>
<dbReference type="SUPFAM" id="SSF55347">
    <property type="entry name" value="Glyceraldehyde-3-phosphate dehydrogenase-like, C-terminal domain"/>
    <property type="match status" value="1"/>
</dbReference>
<accession>A0A8J6TTD4</accession>
<feature type="binding site" evidence="13">
    <location>
        <begin position="73"/>
        <end position="75"/>
    </location>
    <ligand>
        <name>NAD(+)</name>
        <dbReference type="ChEBI" id="CHEBI:57540"/>
    </ligand>
</feature>
<feature type="domain" description="Dihydrodipicolinate reductase C-terminal" evidence="15">
    <location>
        <begin position="104"/>
        <end position="238"/>
    </location>
</feature>
<keyword evidence="3 13" id="KW-0028">Amino-acid biosynthesis</keyword>
<dbReference type="GO" id="GO:0008839">
    <property type="term" value="F:4-hydroxy-tetrahydrodipicolinate reductase"/>
    <property type="evidence" value="ECO:0007669"/>
    <property type="project" value="UniProtKB-UniRule"/>
</dbReference>
<keyword evidence="6 13" id="KW-0560">Oxidoreductase</keyword>
<dbReference type="GO" id="GO:0051287">
    <property type="term" value="F:NAD binding"/>
    <property type="evidence" value="ECO:0007669"/>
    <property type="project" value="UniProtKB-UniRule"/>
</dbReference>
<sequence>MKIALIGYGKMGKAIEEIAVQRGHEIVAKIDATGSLESLADQQVDVAIEFTRPDAAVQNILFCIEKGIPVVVGTTAWNHEFPRVKAAVETKNGAMLYASNFSVGVNIFFEINRRLAQLMNPHTEYTVNIEEIHHLQKLDAPSGTAVSIANDILGNSSSLKQWKLGEESAPEVQSDELAITSFRQPDVPGTHVVSYRSEVDTIEIRHEAHSRKGFALGAVIAAEFLNGKKGIFTMSDVLKITHK</sequence>
<dbReference type="PROSITE" id="PS01298">
    <property type="entry name" value="DAPB"/>
    <property type="match status" value="1"/>
</dbReference>
<dbReference type="Proteomes" id="UP000652681">
    <property type="component" value="Unassembled WGS sequence"/>
</dbReference>
<feature type="binding site" evidence="13">
    <location>
        <begin position="98"/>
        <end position="101"/>
    </location>
    <ligand>
        <name>NAD(+)</name>
        <dbReference type="ChEBI" id="CHEBI:57540"/>
    </ligand>
</feature>
<dbReference type="GO" id="GO:0016726">
    <property type="term" value="F:oxidoreductase activity, acting on CH or CH2 groups, NAD or NADP as acceptor"/>
    <property type="evidence" value="ECO:0007669"/>
    <property type="project" value="UniProtKB-UniRule"/>
</dbReference>
<comment type="catalytic activity">
    <reaction evidence="12 13">
        <text>(S)-2,3,4,5-tetrahydrodipicolinate + NAD(+) + H2O = (2S,4S)-4-hydroxy-2,3,4,5-tetrahydrodipicolinate + NADH + H(+)</text>
        <dbReference type="Rhea" id="RHEA:35323"/>
        <dbReference type="ChEBI" id="CHEBI:15377"/>
        <dbReference type="ChEBI" id="CHEBI:15378"/>
        <dbReference type="ChEBI" id="CHEBI:16845"/>
        <dbReference type="ChEBI" id="CHEBI:57540"/>
        <dbReference type="ChEBI" id="CHEBI:57945"/>
        <dbReference type="ChEBI" id="CHEBI:67139"/>
        <dbReference type="EC" id="1.17.1.8"/>
    </reaction>
</comment>
<dbReference type="SUPFAM" id="SSF51735">
    <property type="entry name" value="NAD(P)-binding Rossmann-fold domains"/>
    <property type="match status" value="1"/>
</dbReference>
<evidence type="ECO:0000256" key="9">
    <source>
        <dbReference type="ARBA" id="ARBA00037922"/>
    </source>
</evidence>
<protein>
    <recommendedName>
        <fullName evidence="10 13">4-hydroxy-tetrahydrodipicolinate reductase</fullName>
        <shortName evidence="13">HTPA reductase</shortName>
        <ecNumber evidence="10 13">1.17.1.8</ecNumber>
    </recommendedName>
</protein>
<comment type="similarity">
    <text evidence="1 13">Belongs to the DapB family.</text>
</comment>
<dbReference type="NCBIfam" id="TIGR00036">
    <property type="entry name" value="dapB"/>
    <property type="match status" value="1"/>
</dbReference>
<dbReference type="CDD" id="cd02274">
    <property type="entry name" value="DHDPR_N"/>
    <property type="match status" value="1"/>
</dbReference>
<evidence type="ECO:0000256" key="1">
    <source>
        <dbReference type="ARBA" id="ARBA00006642"/>
    </source>
</evidence>
<keyword evidence="8 13" id="KW-0457">Lysine biosynthesis</keyword>
<evidence type="ECO:0000256" key="13">
    <source>
        <dbReference type="HAMAP-Rule" id="MF_00102"/>
    </source>
</evidence>
<comment type="caution">
    <text evidence="16">The sequence shown here is derived from an EMBL/GenBank/DDBJ whole genome shotgun (WGS) entry which is preliminary data.</text>
</comment>
<evidence type="ECO:0000256" key="6">
    <source>
        <dbReference type="ARBA" id="ARBA00023002"/>
    </source>
</evidence>
<dbReference type="RefSeq" id="WP_216714124.1">
    <property type="nucleotide sequence ID" value="NZ_JACVEL010000005.1"/>
</dbReference>
<dbReference type="InterPro" id="IPR036291">
    <property type="entry name" value="NAD(P)-bd_dom_sf"/>
</dbReference>
<dbReference type="GO" id="GO:0019877">
    <property type="term" value="P:diaminopimelate biosynthetic process"/>
    <property type="evidence" value="ECO:0007669"/>
    <property type="project" value="UniProtKB-UniRule"/>
</dbReference>
<dbReference type="PANTHER" id="PTHR20836">
    <property type="entry name" value="DIHYDRODIPICOLINATE REDUCTASE"/>
    <property type="match status" value="1"/>
</dbReference>
<keyword evidence="4 13" id="KW-0521">NADP</keyword>
<dbReference type="EMBL" id="JACVEL010000005">
    <property type="protein sequence ID" value="MBC9812669.1"/>
    <property type="molecule type" value="Genomic_DNA"/>
</dbReference>
<feature type="binding site" evidence="13">
    <location>
        <begin position="143"/>
        <end position="144"/>
    </location>
    <ligand>
        <name>(S)-2,3,4,5-tetrahydrodipicolinate</name>
        <dbReference type="ChEBI" id="CHEBI:16845"/>
    </ligand>
</feature>
<dbReference type="Gene3D" id="3.30.360.10">
    <property type="entry name" value="Dihydrodipicolinate Reductase, domain 2"/>
    <property type="match status" value="1"/>
</dbReference>
<feature type="active site" description="Proton donor/acceptor" evidence="13">
    <location>
        <position position="133"/>
    </location>
</feature>
<organism evidence="16 17">
    <name type="scientific">Taishania pollutisoli</name>
    <dbReference type="NCBI Taxonomy" id="2766479"/>
    <lineage>
        <taxon>Bacteria</taxon>
        <taxon>Pseudomonadati</taxon>
        <taxon>Bacteroidota</taxon>
        <taxon>Flavobacteriia</taxon>
        <taxon>Flavobacteriales</taxon>
        <taxon>Crocinitomicaceae</taxon>
        <taxon>Taishania</taxon>
    </lineage>
</organism>
<evidence type="ECO:0000256" key="4">
    <source>
        <dbReference type="ARBA" id="ARBA00022857"/>
    </source>
</evidence>
<dbReference type="GO" id="GO:0050661">
    <property type="term" value="F:NADP binding"/>
    <property type="evidence" value="ECO:0007669"/>
    <property type="project" value="UniProtKB-UniRule"/>
</dbReference>
<comment type="function">
    <text evidence="13">Catalyzes the conversion of 4-hydroxy-tetrahydrodipicolinate (HTPA) to tetrahydrodipicolinate.</text>
</comment>
<dbReference type="InterPro" id="IPR000846">
    <property type="entry name" value="DapB_N"/>
</dbReference>
<keyword evidence="2 13" id="KW-0963">Cytoplasm</keyword>
<comment type="caution">
    <text evidence="13">Lacks conserved residue(s) required for the propagation of feature annotation.</text>
</comment>
<evidence type="ECO:0000256" key="11">
    <source>
        <dbReference type="ARBA" id="ARBA00049080"/>
    </source>
</evidence>
<evidence type="ECO:0000259" key="14">
    <source>
        <dbReference type="Pfam" id="PF01113"/>
    </source>
</evidence>
<name>A0A8J6TTD4_9FLAO</name>
<comment type="pathway">
    <text evidence="9 13">Amino-acid biosynthesis; L-lysine biosynthesis via DAP pathway; (S)-tetrahydrodipicolinate from L-aspartate: step 4/4.</text>
</comment>
<dbReference type="InterPro" id="IPR022663">
    <property type="entry name" value="DapB_C"/>
</dbReference>
<keyword evidence="7 13" id="KW-0520">NAD</keyword>
<dbReference type="PIRSF" id="PIRSF000161">
    <property type="entry name" value="DHPR"/>
    <property type="match status" value="1"/>
</dbReference>
<evidence type="ECO:0000259" key="15">
    <source>
        <dbReference type="Pfam" id="PF05173"/>
    </source>
</evidence>
<feature type="active site" description="Proton donor" evidence="13">
    <location>
        <position position="137"/>
    </location>
</feature>
<dbReference type="UniPathway" id="UPA00034">
    <property type="reaction ID" value="UER00018"/>
</dbReference>
<dbReference type="Pfam" id="PF01113">
    <property type="entry name" value="DapB_N"/>
    <property type="match status" value="1"/>
</dbReference>
<dbReference type="GO" id="GO:0009089">
    <property type="term" value="P:lysine biosynthetic process via diaminopimelate"/>
    <property type="evidence" value="ECO:0007669"/>
    <property type="project" value="UniProtKB-UniRule"/>
</dbReference>
<evidence type="ECO:0000313" key="16">
    <source>
        <dbReference type="EMBL" id="MBC9812669.1"/>
    </source>
</evidence>
<comment type="subcellular location">
    <subcellularLocation>
        <location evidence="13">Cytoplasm</location>
    </subcellularLocation>
</comment>
<dbReference type="Gene3D" id="3.40.50.720">
    <property type="entry name" value="NAD(P)-binding Rossmann-like Domain"/>
    <property type="match status" value="1"/>
</dbReference>
<evidence type="ECO:0000256" key="7">
    <source>
        <dbReference type="ARBA" id="ARBA00023027"/>
    </source>
</evidence>
<feature type="binding site" evidence="13">
    <location>
        <position position="29"/>
    </location>
    <ligand>
        <name>NADP(+)</name>
        <dbReference type="ChEBI" id="CHEBI:58349"/>
    </ligand>
</feature>
<gene>
    <name evidence="13 16" type="primary">dapB</name>
    <name evidence="16" type="ORF">H9Y05_09315</name>
</gene>
<dbReference type="PANTHER" id="PTHR20836:SF0">
    <property type="entry name" value="4-HYDROXY-TETRAHYDRODIPICOLINATE REDUCTASE 1, CHLOROPLASTIC-RELATED"/>
    <property type="match status" value="1"/>
</dbReference>
<evidence type="ECO:0000256" key="3">
    <source>
        <dbReference type="ARBA" id="ARBA00022605"/>
    </source>
</evidence>
<evidence type="ECO:0000256" key="2">
    <source>
        <dbReference type="ARBA" id="ARBA00022490"/>
    </source>
</evidence>
<evidence type="ECO:0000256" key="8">
    <source>
        <dbReference type="ARBA" id="ARBA00023154"/>
    </source>
</evidence>
<dbReference type="InterPro" id="IPR023940">
    <property type="entry name" value="DHDPR_bac"/>
</dbReference>
<dbReference type="InterPro" id="IPR022664">
    <property type="entry name" value="DapB_N_CS"/>
</dbReference>
<comment type="catalytic activity">
    <reaction evidence="11 13">
        <text>(S)-2,3,4,5-tetrahydrodipicolinate + NADP(+) + H2O = (2S,4S)-4-hydroxy-2,3,4,5-tetrahydrodipicolinate + NADPH + H(+)</text>
        <dbReference type="Rhea" id="RHEA:35331"/>
        <dbReference type="ChEBI" id="CHEBI:15377"/>
        <dbReference type="ChEBI" id="CHEBI:15378"/>
        <dbReference type="ChEBI" id="CHEBI:16845"/>
        <dbReference type="ChEBI" id="CHEBI:57783"/>
        <dbReference type="ChEBI" id="CHEBI:58349"/>
        <dbReference type="ChEBI" id="CHEBI:67139"/>
        <dbReference type="EC" id="1.17.1.8"/>
    </reaction>
</comment>
<dbReference type="GO" id="GO:0005829">
    <property type="term" value="C:cytosol"/>
    <property type="evidence" value="ECO:0007669"/>
    <property type="project" value="TreeGrafter"/>
</dbReference>
<proteinExistence type="inferred from homology"/>
<evidence type="ECO:0000313" key="17">
    <source>
        <dbReference type="Proteomes" id="UP000652681"/>
    </source>
</evidence>
<evidence type="ECO:0000256" key="12">
    <source>
        <dbReference type="ARBA" id="ARBA00049396"/>
    </source>
</evidence>
<keyword evidence="17" id="KW-1185">Reference proteome</keyword>
<feature type="domain" description="Dihydrodipicolinate reductase N-terminal" evidence="14">
    <location>
        <begin position="1"/>
        <end position="101"/>
    </location>
</feature>
<feature type="binding site" evidence="13">
    <location>
        <position position="134"/>
    </location>
    <ligand>
        <name>(S)-2,3,4,5-tetrahydrodipicolinate</name>
        <dbReference type="ChEBI" id="CHEBI:16845"/>
    </ligand>
</feature>
<dbReference type="Pfam" id="PF05173">
    <property type="entry name" value="DapB_C"/>
    <property type="match status" value="1"/>
</dbReference>
<dbReference type="AlphaFoldDB" id="A0A8J6TTD4"/>
<dbReference type="HAMAP" id="MF_00102">
    <property type="entry name" value="DapB"/>
    <property type="match status" value="1"/>
</dbReference>
<keyword evidence="5 13" id="KW-0220">Diaminopimelate biosynthesis</keyword>
<evidence type="ECO:0000256" key="10">
    <source>
        <dbReference type="ARBA" id="ARBA00038983"/>
    </source>
</evidence>
<reference evidence="16" key="1">
    <citation type="submission" date="2020-09" db="EMBL/GenBank/DDBJ databases">
        <title>Taishania pollutisoli gen. nov., sp. nov., Isolated from Tetrabromobisphenol A-Contaminated Soil.</title>
        <authorList>
            <person name="Chen Q."/>
        </authorList>
    </citation>
    <scope>NUCLEOTIDE SEQUENCE</scope>
    <source>
        <strain evidence="16">CZZ-1</strain>
    </source>
</reference>